<evidence type="ECO:0008006" key="3">
    <source>
        <dbReference type="Google" id="ProtNLM"/>
    </source>
</evidence>
<proteinExistence type="predicted"/>
<dbReference type="EMBL" id="LPZR01000154">
    <property type="protein sequence ID" value="KYO52571.1"/>
    <property type="molecule type" value="Genomic_DNA"/>
</dbReference>
<comment type="caution">
    <text evidence="1">The sequence shown here is derived from an EMBL/GenBank/DDBJ whole genome shotgun (WGS) entry which is preliminary data.</text>
</comment>
<name>A0A162L012_9PROT</name>
<organism evidence="1 2">
    <name type="scientific">Tistrella mobilis</name>
    <dbReference type="NCBI Taxonomy" id="171437"/>
    <lineage>
        <taxon>Bacteria</taxon>
        <taxon>Pseudomonadati</taxon>
        <taxon>Pseudomonadota</taxon>
        <taxon>Alphaproteobacteria</taxon>
        <taxon>Geminicoccales</taxon>
        <taxon>Geminicoccaceae</taxon>
        <taxon>Tistrella</taxon>
    </lineage>
</organism>
<dbReference type="OrthoDB" id="8248741at2"/>
<evidence type="ECO:0000313" key="1">
    <source>
        <dbReference type="EMBL" id="KYO52571.1"/>
    </source>
</evidence>
<evidence type="ECO:0000313" key="2">
    <source>
        <dbReference type="Proteomes" id="UP000075787"/>
    </source>
</evidence>
<protein>
    <recommendedName>
        <fullName evidence="3">LysM domain-containing protein</fullName>
    </recommendedName>
</protein>
<dbReference type="Proteomes" id="UP000075787">
    <property type="component" value="Unassembled WGS sequence"/>
</dbReference>
<accession>A0A162L012</accession>
<reference evidence="1 2" key="1">
    <citation type="submission" date="2015-12" db="EMBL/GenBank/DDBJ databases">
        <title>Genome sequence of Tistrella mobilis MCCC 1A02139.</title>
        <authorList>
            <person name="Lu L."/>
            <person name="Lai Q."/>
            <person name="Shao Z."/>
            <person name="Qian P."/>
        </authorList>
    </citation>
    <scope>NUCLEOTIDE SEQUENCE [LARGE SCALE GENOMIC DNA]</scope>
    <source>
        <strain evidence="1 2">MCCC 1A02139</strain>
    </source>
</reference>
<gene>
    <name evidence="1" type="ORF">AUP44_04755</name>
</gene>
<sequence length="1487" mass="153592">MSAAVSFDAASGTVDMVVGYTDPMIGVTSWPVTSVAWGVTSAAEGQVGARLQLRIAMQPGGLTAGGTVAGDAAAATAADIGARFGAIWYQIMQPDVTAALSTSLDQPAAASPTALPVPMDGLRAHVSACYAFSTAAALMGASLADPTVTPTLADVVTRYGLDWQALGLAAGERPVGQLVTLPEAGLAVPDYVVFTAGSTVAELVPTGLDPATVLGDDDNIVLPLLPGTELVVPAAEHAQPADGLSAGELAEAFGVTLASLTTANMDRPALLAPGFVFSAQGIEVEVPATGEPGADATLDDIAATFRDNGVPYDAVMTVGANAAARGMFRTGVTLTVDRKLIRDGWTLDDNDTGQTAATLAGLNIDTIDLFPAGAPLFLKTTSVTGLADAPLGATARAYGVEPGDLLRHNAGLAPVAPAGSGGLPVPGLSAWPQDPATVRIPWRILGGTTMTAIAARFVPLGSDAEVALTQANRAMPGTVAGGRTITVDGQALATEAGDSFDAVIARADPPVTIDAFAAAIADDPDALATGGLLLCGPALTGDAALTPPDLGARYGLDPTLILSANAATPGVIVAGLTLRPSPVAATPTITTATDDSLNAIIRRFAAAGIAVTIGDVVTGNADQAWIAAAAKLLLPPADTRLEAGFGTGGWQFPDVIFPLRTWITLARDPRLVDPAFLREGADPGPVAQVASPIAVTRSAAPEQQEDGAVTLDVFAAAIEGAIDGLKIATGKVLSAERDPAPTDVWAVSFVDPGGITKVDLVPPLTVDWNPSPQPWSFGLRPLSHTLEAESGVTISTLDPATGTWGKSQTYDFQGIDLEVWARSWLAGLDLICTAPYAAPAYRVNPSALETILAAKKLTACAVADGLSAILAEQNTGPGAINGAGWKAAREVLYQRLLRTLAAGYDTTAVLQFAAEVTAPAAAATARLSGAGKLSEVPVDGGGSGGSGDGDPNAWKVSQLGNAKLPLKAAPADAKAPVSFTLDVSQPALHRSVRLKPVYAVNEIEFGITPVDSGYDASNWLTFVLPFETDAPPAFSADLDTPQVPVPLRAYPDLPALISQTATTPADPHSVAEAVHWAYVFTYTHQSADQDQIRIELEFNRQPAPSARAMLDEDETLFALLAQYASAADTFWQILAGLQAPTAGPGDTVLAATLDTYATLAGKVAARWSAWWGVGSCDDLVAARSLVRPAHEGLVPAHRTTRGRAALLGRALDGSEGPVNSFFHYLATLNTTVIGITEPVQVYATLTLQQLGDEAVPFDWPEILVIRDDGATAALTGREPTGTMRIYDFPLGEGATLMPAFSRLSFRYTIGGLHIAAFQNATAGVSVIRNARLLGAEGPETSSAFVYRTPQLGFPEPLVPLITVQERIDIGAWTTDPATNPLTAVFNEMFDGQPAGQQIAVSIRYGYTLVQAGADSIETLLPVLLHPRYDYSGSTVSGIIQAVGQWQQATQPVTTGAVWGFSISLYSTTDPDLDRPLLELQKLVSAIG</sequence>